<proteinExistence type="predicted"/>
<accession>A0A9P9J5V9</accession>
<keyword evidence="3" id="KW-1185">Reference proteome</keyword>
<feature type="compositionally biased region" description="Polar residues" evidence="1">
    <location>
        <begin position="1"/>
        <end position="13"/>
    </location>
</feature>
<name>A0A9P9J5V9_9HYPO</name>
<reference evidence="2" key="1">
    <citation type="journal article" date="2021" name="Nat. Commun.">
        <title>Genetic determinants of endophytism in the Arabidopsis root mycobiome.</title>
        <authorList>
            <person name="Mesny F."/>
            <person name="Miyauchi S."/>
            <person name="Thiergart T."/>
            <person name="Pickel B."/>
            <person name="Atanasova L."/>
            <person name="Karlsson M."/>
            <person name="Huettel B."/>
            <person name="Barry K.W."/>
            <person name="Haridas S."/>
            <person name="Chen C."/>
            <person name="Bauer D."/>
            <person name="Andreopoulos W."/>
            <person name="Pangilinan J."/>
            <person name="LaButti K."/>
            <person name="Riley R."/>
            <person name="Lipzen A."/>
            <person name="Clum A."/>
            <person name="Drula E."/>
            <person name="Henrissat B."/>
            <person name="Kohler A."/>
            <person name="Grigoriev I.V."/>
            <person name="Martin F.M."/>
            <person name="Hacquard S."/>
        </authorList>
    </citation>
    <scope>NUCLEOTIDE SEQUENCE</scope>
    <source>
        <strain evidence="2">MPI-CAGE-AT-0147</strain>
    </source>
</reference>
<organism evidence="2 3">
    <name type="scientific">Dactylonectria macrodidyma</name>
    <dbReference type="NCBI Taxonomy" id="307937"/>
    <lineage>
        <taxon>Eukaryota</taxon>
        <taxon>Fungi</taxon>
        <taxon>Dikarya</taxon>
        <taxon>Ascomycota</taxon>
        <taxon>Pezizomycotina</taxon>
        <taxon>Sordariomycetes</taxon>
        <taxon>Hypocreomycetidae</taxon>
        <taxon>Hypocreales</taxon>
        <taxon>Nectriaceae</taxon>
        <taxon>Dactylonectria</taxon>
    </lineage>
</organism>
<evidence type="ECO:0000313" key="3">
    <source>
        <dbReference type="Proteomes" id="UP000738349"/>
    </source>
</evidence>
<feature type="region of interest" description="Disordered" evidence="1">
    <location>
        <begin position="1"/>
        <end position="24"/>
    </location>
</feature>
<evidence type="ECO:0000256" key="1">
    <source>
        <dbReference type="SAM" id="MobiDB-lite"/>
    </source>
</evidence>
<comment type="caution">
    <text evidence="2">The sequence shown here is derived from an EMBL/GenBank/DDBJ whole genome shotgun (WGS) entry which is preliminary data.</text>
</comment>
<sequence>MSPNPMLIQSASSHIAPRYSSPRSRTHFGTWDMPATFDPGCSTTGLSRTSWSTSKSGRLPLFSPLDRNLNLNAYLGSNSCSLHVDFHCASRPVTTRHHLGSKRTRRGIIIQSSSVSLNRLQSTGASAWLTFPTNAYSNKFPAKERINQSTTHMSEIWQAPSLVFRKMPLSAILASAELSPPRSHAPSTIKSQGQHQLEEAFDMTVKHRSWADKIPGNVMSS</sequence>
<dbReference type="Proteomes" id="UP000738349">
    <property type="component" value="Unassembled WGS sequence"/>
</dbReference>
<dbReference type="EMBL" id="JAGMUV010000009">
    <property type="protein sequence ID" value="KAH7143853.1"/>
    <property type="molecule type" value="Genomic_DNA"/>
</dbReference>
<gene>
    <name evidence="2" type="ORF">EDB81DRAFT_796545</name>
</gene>
<dbReference type="AlphaFoldDB" id="A0A9P9J5V9"/>
<evidence type="ECO:0000313" key="2">
    <source>
        <dbReference type="EMBL" id="KAH7143853.1"/>
    </source>
</evidence>
<protein>
    <submittedName>
        <fullName evidence="2">Uncharacterized protein</fullName>
    </submittedName>
</protein>